<dbReference type="Proteomes" id="UP001175001">
    <property type="component" value="Unassembled WGS sequence"/>
</dbReference>
<sequence>MPLTHAHPGPTPSSSSFPAADHTAVVAAAAAAATTTTTTIASLSPPVPPPPPSLPAPSSPSPLESLPTELLTRIATTLPTLRDLKSLRLCSRRTAAATSYAFGTRGLSAVQFFFFRRSLRRLAALSRDEKWSRFVRE</sequence>
<feature type="region of interest" description="Disordered" evidence="1">
    <location>
        <begin position="37"/>
        <end position="67"/>
    </location>
</feature>
<dbReference type="EMBL" id="JAUJDW010000338">
    <property type="protein sequence ID" value="KAK0608957.1"/>
    <property type="molecule type" value="Genomic_DNA"/>
</dbReference>
<evidence type="ECO:0000313" key="2">
    <source>
        <dbReference type="EMBL" id="KAK0608957.1"/>
    </source>
</evidence>
<reference evidence="2" key="1">
    <citation type="submission" date="2023-06" db="EMBL/GenBank/DDBJ databases">
        <title>Multi-omics analyses reveal the molecular pathogenesis toolkit of Lasiodiplodia hormozganensis, a cross-kingdom pathogen.</title>
        <authorList>
            <person name="Felix C."/>
            <person name="Meneses R."/>
            <person name="Goncalves M.F.M."/>
            <person name="Tilleman L."/>
            <person name="Duarte A.S."/>
            <person name="Jorrin-Novo J.V."/>
            <person name="Van De Peer Y."/>
            <person name="Deforce D."/>
            <person name="Van Nieuwerburgh F."/>
            <person name="Esteves A.C."/>
            <person name="Alves A."/>
        </authorList>
    </citation>
    <scope>NUCLEOTIDE SEQUENCE</scope>
    <source>
        <strain evidence="2">CBS 339.90</strain>
    </source>
</reference>
<name>A0AA39TQ01_9PEZI</name>
<organism evidence="2 3">
    <name type="scientific">Lasiodiplodia hormozganensis</name>
    <dbReference type="NCBI Taxonomy" id="869390"/>
    <lineage>
        <taxon>Eukaryota</taxon>
        <taxon>Fungi</taxon>
        <taxon>Dikarya</taxon>
        <taxon>Ascomycota</taxon>
        <taxon>Pezizomycotina</taxon>
        <taxon>Dothideomycetes</taxon>
        <taxon>Dothideomycetes incertae sedis</taxon>
        <taxon>Botryosphaeriales</taxon>
        <taxon>Botryosphaeriaceae</taxon>
        <taxon>Lasiodiplodia</taxon>
    </lineage>
</organism>
<proteinExistence type="predicted"/>
<protein>
    <recommendedName>
        <fullName evidence="4">F-box domain-containing protein</fullName>
    </recommendedName>
</protein>
<keyword evidence="3" id="KW-1185">Reference proteome</keyword>
<accession>A0AA39TQ01</accession>
<evidence type="ECO:0000256" key="1">
    <source>
        <dbReference type="SAM" id="MobiDB-lite"/>
    </source>
</evidence>
<dbReference type="SUPFAM" id="SSF81383">
    <property type="entry name" value="F-box domain"/>
    <property type="match status" value="1"/>
</dbReference>
<feature type="non-terminal residue" evidence="2">
    <location>
        <position position="137"/>
    </location>
</feature>
<comment type="caution">
    <text evidence="2">The sequence shown here is derived from an EMBL/GenBank/DDBJ whole genome shotgun (WGS) entry which is preliminary data.</text>
</comment>
<dbReference type="AlphaFoldDB" id="A0AA39TQ01"/>
<evidence type="ECO:0000313" key="3">
    <source>
        <dbReference type="Proteomes" id="UP001175001"/>
    </source>
</evidence>
<gene>
    <name evidence="2" type="ORF">DIS24_g12641</name>
</gene>
<feature type="compositionally biased region" description="Pro residues" evidence="1">
    <location>
        <begin position="45"/>
        <end position="60"/>
    </location>
</feature>
<evidence type="ECO:0008006" key="4">
    <source>
        <dbReference type="Google" id="ProtNLM"/>
    </source>
</evidence>
<dbReference type="InterPro" id="IPR036047">
    <property type="entry name" value="F-box-like_dom_sf"/>
</dbReference>